<feature type="chain" id="PRO_5035731912" evidence="1">
    <location>
        <begin position="29"/>
        <end position="115"/>
    </location>
</feature>
<dbReference type="EMBL" id="CM035435">
    <property type="protein sequence ID" value="KAH7291075.1"/>
    <property type="molecule type" value="Genomic_DNA"/>
</dbReference>
<evidence type="ECO:0000256" key="1">
    <source>
        <dbReference type="SAM" id="SignalP"/>
    </source>
</evidence>
<protein>
    <submittedName>
        <fullName evidence="2">Uncharacterized protein</fullName>
    </submittedName>
</protein>
<organism evidence="2 3">
    <name type="scientific">Ceratopteris richardii</name>
    <name type="common">Triangle waterfern</name>
    <dbReference type="NCBI Taxonomy" id="49495"/>
    <lineage>
        <taxon>Eukaryota</taxon>
        <taxon>Viridiplantae</taxon>
        <taxon>Streptophyta</taxon>
        <taxon>Embryophyta</taxon>
        <taxon>Tracheophyta</taxon>
        <taxon>Polypodiopsida</taxon>
        <taxon>Polypodiidae</taxon>
        <taxon>Polypodiales</taxon>
        <taxon>Pteridineae</taxon>
        <taxon>Pteridaceae</taxon>
        <taxon>Parkerioideae</taxon>
        <taxon>Ceratopteris</taxon>
    </lineage>
</organism>
<evidence type="ECO:0000313" key="3">
    <source>
        <dbReference type="Proteomes" id="UP000825935"/>
    </source>
</evidence>
<evidence type="ECO:0000313" key="2">
    <source>
        <dbReference type="EMBL" id="KAH7291075.1"/>
    </source>
</evidence>
<keyword evidence="1" id="KW-0732">Signal</keyword>
<dbReference type="AlphaFoldDB" id="A0A8T2R659"/>
<name>A0A8T2R659_CERRI</name>
<reference evidence="2" key="1">
    <citation type="submission" date="2021-08" db="EMBL/GenBank/DDBJ databases">
        <title>WGS assembly of Ceratopteris richardii.</title>
        <authorList>
            <person name="Marchant D.B."/>
            <person name="Chen G."/>
            <person name="Jenkins J."/>
            <person name="Shu S."/>
            <person name="Leebens-Mack J."/>
            <person name="Grimwood J."/>
            <person name="Schmutz J."/>
            <person name="Soltis P."/>
            <person name="Soltis D."/>
            <person name="Chen Z.-H."/>
        </authorList>
    </citation>
    <scope>NUCLEOTIDE SEQUENCE</scope>
    <source>
        <strain evidence="2">Whitten #5841</strain>
        <tissue evidence="2">Leaf</tissue>
    </source>
</reference>
<keyword evidence="3" id="KW-1185">Reference proteome</keyword>
<proteinExistence type="predicted"/>
<dbReference type="Proteomes" id="UP000825935">
    <property type="component" value="Chromosome 30"/>
</dbReference>
<accession>A0A8T2R659</accession>
<sequence length="115" mass="13036">MAIGRPSLRFLCLFFFKSLPSLLPPASGIGPMLRWFLLSPASSWPRSKESNSGDIESNHFEQRRSSIVGSMRRPLSTDEEYLQQKSHVELLWNTSSFSSFVSKLNTNIRTTKNIG</sequence>
<feature type="signal peptide" evidence="1">
    <location>
        <begin position="1"/>
        <end position="28"/>
    </location>
</feature>
<gene>
    <name evidence="2" type="ORF">KP509_30G075600</name>
</gene>
<comment type="caution">
    <text evidence="2">The sequence shown here is derived from an EMBL/GenBank/DDBJ whole genome shotgun (WGS) entry which is preliminary data.</text>
</comment>